<dbReference type="PANTHER" id="PTHR35007">
    <property type="entry name" value="INTEGRAL MEMBRANE PROTEIN-RELATED"/>
    <property type="match status" value="1"/>
</dbReference>
<organism evidence="8 9">
    <name type="scientific">Lonepinella koalarum</name>
    <dbReference type="NCBI Taxonomy" id="53417"/>
    <lineage>
        <taxon>Bacteria</taxon>
        <taxon>Pseudomonadati</taxon>
        <taxon>Pseudomonadota</taxon>
        <taxon>Gammaproteobacteria</taxon>
        <taxon>Pasteurellales</taxon>
        <taxon>Pasteurellaceae</taxon>
        <taxon>Lonepinella</taxon>
    </lineage>
</organism>
<evidence type="ECO:0000256" key="4">
    <source>
        <dbReference type="ARBA" id="ARBA00022989"/>
    </source>
</evidence>
<dbReference type="EMBL" id="SMGJ01000003">
    <property type="protein sequence ID" value="TCK69990.1"/>
    <property type="molecule type" value="Genomic_DNA"/>
</dbReference>
<dbReference type="Proteomes" id="UP000295496">
    <property type="component" value="Unassembled WGS sequence"/>
</dbReference>
<evidence type="ECO:0000256" key="5">
    <source>
        <dbReference type="ARBA" id="ARBA00023136"/>
    </source>
</evidence>
<evidence type="ECO:0000256" key="2">
    <source>
        <dbReference type="ARBA" id="ARBA00022475"/>
    </source>
</evidence>
<dbReference type="AlphaFoldDB" id="A0A4R1KZF3"/>
<reference evidence="8 9" key="1">
    <citation type="submission" date="2019-03" db="EMBL/GenBank/DDBJ databases">
        <title>Genomic Encyclopedia of Type Strains, Phase IV (KMG-IV): sequencing the most valuable type-strain genomes for metagenomic binning, comparative biology and taxonomic classification.</title>
        <authorList>
            <person name="Goeker M."/>
        </authorList>
    </citation>
    <scope>NUCLEOTIDE SEQUENCE [LARGE SCALE GENOMIC DNA]</scope>
    <source>
        <strain evidence="8 9">DSM 10053</strain>
    </source>
</reference>
<evidence type="ECO:0000259" key="7">
    <source>
        <dbReference type="Pfam" id="PF00482"/>
    </source>
</evidence>
<keyword evidence="4 6" id="KW-1133">Transmembrane helix</keyword>
<comment type="caution">
    <text evidence="8">The sequence shown here is derived from an EMBL/GenBank/DDBJ whole genome shotgun (WGS) entry which is preliminary data.</text>
</comment>
<feature type="transmembrane region" description="Helical" evidence="6">
    <location>
        <begin position="258"/>
        <end position="278"/>
    </location>
</feature>
<comment type="subcellular location">
    <subcellularLocation>
        <location evidence="1">Cell membrane</location>
        <topology evidence="1">Multi-pass membrane protein</topology>
    </subcellularLocation>
</comment>
<gene>
    <name evidence="8" type="ORF">EV692_1212</name>
</gene>
<keyword evidence="2" id="KW-1003">Cell membrane</keyword>
<accession>A0A4R1KZF3</accession>
<feature type="transmembrane region" description="Helical" evidence="6">
    <location>
        <begin position="82"/>
        <end position="99"/>
    </location>
</feature>
<keyword evidence="3 6" id="KW-0812">Transmembrane</keyword>
<name>A0A4R1KZF3_9PAST</name>
<dbReference type="GO" id="GO:0005886">
    <property type="term" value="C:plasma membrane"/>
    <property type="evidence" value="ECO:0007669"/>
    <property type="project" value="UniProtKB-SubCell"/>
</dbReference>
<dbReference type="Pfam" id="PF00482">
    <property type="entry name" value="T2SSF"/>
    <property type="match status" value="1"/>
</dbReference>
<protein>
    <submittedName>
        <fullName evidence="8">Tight adherence protein C</fullName>
    </submittedName>
</protein>
<dbReference type="RefSeq" id="WP_132301534.1">
    <property type="nucleotide sequence ID" value="NZ_CP170642.1"/>
</dbReference>
<evidence type="ECO:0000256" key="1">
    <source>
        <dbReference type="ARBA" id="ARBA00004651"/>
    </source>
</evidence>
<feature type="transmembrane region" description="Helical" evidence="6">
    <location>
        <begin position="105"/>
        <end position="131"/>
    </location>
</feature>
<evidence type="ECO:0000256" key="3">
    <source>
        <dbReference type="ARBA" id="ARBA00022692"/>
    </source>
</evidence>
<evidence type="ECO:0000256" key="6">
    <source>
        <dbReference type="SAM" id="Phobius"/>
    </source>
</evidence>
<dbReference type="InterPro" id="IPR018076">
    <property type="entry name" value="T2SS_GspF_dom"/>
</dbReference>
<dbReference type="PANTHER" id="PTHR35007:SF2">
    <property type="entry name" value="PILUS ASSEMBLE PROTEIN"/>
    <property type="match status" value="1"/>
</dbReference>
<evidence type="ECO:0000313" key="9">
    <source>
        <dbReference type="Proteomes" id="UP000295496"/>
    </source>
</evidence>
<feature type="domain" description="Type II secretion system protein GspF" evidence="7">
    <location>
        <begin position="145"/>
        <end position="273"/>
    </location>
</feature>
<feature type="transmembrane region" description="Helical" evidence="6">
    <location>
        <begin position="6"/>
        <end position="24"/>
    </location>
</feature>
<proteinExistence type="predicted"/>
<keyword evidence="9" id="KW-1185">Reference proteome</keyword>
<evidence type="ECO:0000313" key="8">
    <source>
        <dbReference type="EMBL" id="TCK69990.1"/>
    </source>
</evidence>
<keyword evidence="5 6" id="KW-0472">Membrane</keyword>
<sequence length="285" mass="32056">MTLNVFLYYFALTLFGMILLFVAFSTKKKLERNKEYISGEKPKEKDNTETQQGQNKQQLELELLLINNNTLLKILGIFDKNLKLKLLLTFFLFGVYYLFNLQDDLITLVLAGAGIFVFVILIPGMTTSSVLKRKVKKIMADLPGFVDLVAVCVQTGISIDAALKRVASDFEVLNPDLTYVMLRIIRKSEITGLSAALQDLAISLPTKEIRMFCTVLQQSLNFGSSIYSHLTQLSADIREMQLLEIEEKLGTLAAKMSIPLIVFIMFPIVILILAPGAMRVFPNVF</sequence>